<organism evidence="2 3">
    <name type="scientific">Rhipicephalus microplus</name>
    <name type="common">Cattle tick</name>
    <name type="synonym">Boophilus microplus</name>
    <dbReference type="NCBI Taxonomy" id="6941"/>
    <lineage>
        <taxon>Eukaryota</taxon>
        <taxon>Metazoa</taxon>
        <taxon>Ecdysozoa</taxon>
        <taxon>Arthropoda</taxon>
        <taxon>Chelicerata</taxon>
        <taxon>Arachnida</taxon>
        <taxon>Acari</taxon>
        <taxon>Parasitiformes</taxon>
        <taxon>Ixodida</taxon>
        <taxon>Ixodoidea</taxon>
        <taxon>Ixodidae</taxon>
        <taxon>Rhipicephalinae</taxon>
        <taxon>Rhipicephalus</taxon>
        <taxon>Boophilus</taxon>
    </lineage>
</organism>
<name>A0A9J6EXY3_RHIMP</name>
<evidence type="ECO:0000313" key="2">
    <source>
        <dbReference type="EMBL" id="KAH8039266.1"/>
    </source>
</evidence>
<evidence type="ECO:0000313" key="3">
    <source>
        <dbReference type="Proteomes" id="UP000821866"/>
    </source>
</evidence>
<keyword evidence="3" id="KW-1185">Reference proteome</keyword>
<reference evidence="2" key="1">
    <citation type="journal article" date="2020" name="Cell">
        <title>Large-Scale Comparative Analyses of Tick Genomes Elucidate Their Genetic Diversity and Vector Capacities.</title>
        <authorList>
            <consortium name="Tick Genome and Microbiome Consortium (TIGMIC)"/>
            <person name="Jia N."/>
            <person name="Wang J."/>
            <person name="Shi W."/>
            <person name="Du L."/>
            <person name="Sun Y."/>
            <person name="Zhan W."/>
            <person name="Jiang J.F."/>
            <person name="Wang Q."/>
            <person name="Zhang B."/>
            <person name="Ji P."/>
            <person name="Bell-Sakyi L."/>
            <person name="Cui X.M."/>
            <person name="Yuan T.T."/>
            <person name="Jiang B.G."/>
            <person name="Yang W.F."/>
            <person name="Lam T.T."/>
            <person name="Chang Q.C."/>
            <person name="Ding S.J."/>
            <person name="Wang X.J."/>
            <person name="Zhu J.G."/>
            <person name="Ruan X.D."/>
            <person name="Zhao L."/>
            <person name="Wei J.T."/>
            <person name="Ye R.Z."/>
            <person name="Que T.C."/>
            <person name="Du C.H."/>
            <person name="Zhou Y.H."/>
            <person name="Cheng J.X."/>
            <person name="Dai P.F."/>
            <person name="Guo W.B."/>
            <person name="Han X.H."/>
            <person name="Huang E.J."/>
            <person name="Li L.F."/>
            <person name="Wei W."/>
            <person name="Gao Y.C."/>
            <person name="Liu J.Z."/>
            <person name="Shao H.Z."/>
            <person name="Wang X."/>
            <person name="Wang C.C."/>
            <person name="Yang T.C."/>
            <person name="Huo Q.B."/>
            <person name="Li W."/>
            <person name="Chen H.Y."/>
            <person name="Chen S.E."/>
            <person name="Zhou L.G."/>
            <person name="Ni X.B."/>
            <person name="Tian J.H."/>
            <person name="Sheng Y."/>
            <person name="Liu T."/>
            <person name="Pan Y.S."/>
            <person name="Xia L.Y."/>
            <person name="Li J."/>
            <person name="Zhao F."/>
            <person name="Cao W.C."/>
        </authorList>
    </citation>
    <scope>NUCLEOTIDE SEQUENCE</scope>
    <source>
        <strain evidence="2">Rmic-2018</strain>
    </source>
</reference>
<evidence type="ECO:0000256" key="1">
    <source>
        <dbReference type="SAM" id="MobiDB-lite"/>
    </source>
</evidence>
<reference evidence="2" key="2">
    <citation type="submission" date="2021-09" db="EMBL/GenBank/DDBJ databases">
        <authorList>
            <person name="Jia N."/>
            <person name="Wang J."/>
            <person name="Shi W."/>
            <person name="Du L."/>
            <person name="Sun Y."/>
            <person name="Zhan W."/>
            <person name="Jiang J."/>
            <person name="Wang Q."/>
            <person name="Zhang B."/>
            <person name="Ji P."/>
            <person name="Sakyi L.B."/>
            <person name="Cui X."/>
            <person name="Yuan T."/>
            <person name="Jiang B."/>
            <person name="Yang W."/>
            <person name="Lam T.T.-Y."/>
            <person name="Chang Q."/>
            <person name="Ding S."/>
            <person name="Wang X."/>
            <person name="Zhu J."/>
            <person name="Ruan X."/>
            <person name="Zhao L."/>
            <person name="Wei J."/>
            <person name="Que T."/>
            <person name="Du C."/>
            <person name="Cheng J."/>
            <person name="Dai P."/>
            <person name="Han X."/>
            <person name="Huang E."/>
            <person name="Gao Y."/>
            <person name="Liu J."/>
            <person name="Shao H."/>
            <person name="Ye R."/>
            <person name="Li L."/>
            <person name="Wei W."/>
            <person name="Wang X."/>
            <person name="Wang C."/>
            <person name="Huo Q."/>
            <person name="Li W."/>
            <person name="Guo W."/>
            <person name="Chen H."/>
            <person name="Chen S."/>
            <person name="Zhou L."/>
            <person name="Zhou L."/>
            <person name="Ni X."/>
            <person name="Tian J."/>
            <person name="Zhou Y."/>
            <person name="Sheng Y."/>
            <person name="Liu T."/>
            <person name="Pan Y."/>
            <person name="Xia L."/>
            <person name="Li J."/>
            <person name="Zhao F."/>
            <person name="Cao W."/>
        </authorList>
    </citation>
    <scope>NUCLEOTIDE SEQUENCE</scope>
    <source>
        <strain evidence="2">Rmic-2018</strain>
        <tissue evidence="2">Larvae</tissue>
    </source>
</reference>
<dbReference type="EMBL" id="JABSTU010000001">
    <property type="protein sequence ID" value="KAH8039266.1"/>
    <property type="molecule type" value="Genomic_DNA"/>
</dbReference>
<proteinExistence type="predicted"/>
<accession>A0A9J6EXY3</accession>
<comment type="caution">
    <text evidence="2">The sequence shown here is derived from an EMBL/GenBank/DDBJ whole genome shotgun (WGS) entry which is preliminary data.</text>
</comment>
<protein>
    <submittedName>
        <fullName evidence="2">Uncharacterized protein</fullName>
    </submittedName>
</protein>
<dbReference type="AlphaFoldDB" id="A0A9J6EXY3"/>
<gene>
    <name evidence="2" type="ORF">HPB51_005512</name>
</gene>
<dbReference type="Proteomes" id="UP000821866">
    <property type="component" value="Chromosome 1"/>
</dbReference>
<sequence>MVTLQRQGDSTGQVRHHQLLHQQLTQLHRAESHAQAANGQEDEGSQCGTHDEHPVEHVTGLLTRPIVAQPLFYVSPSNAAVNHPVLPQYEPFLPVAQDHDGVAGQNIVTSLSPRRCGTSTVTKVEAKDSAALASRTKGPVRKHRSTMSALRKITATCTRTLGLKILFSTSTTVSYSGLGTVFIRGILLKSTSLCTAPWVLWWRCWAIIQATRRFKRLIYDEAAALLDCPRYHWQLRCLTAKKETGSPQLQTFYQSQRHR</sequence>
<feature type="region of interest" description="Disordered" evidence="1">
    <location>
        <begin position="25"/>
        <end position="53"/>
    </location>
</feature>